<comment type="caution">
    <text evidence="2">The sequence shown here is derived from an EMBL/GenBank/DDBJ whole genome shotgun (WGS) entry which is preliminary data.</text>
</comment>
<accession>A0A550CB21</accession>
<dbReference type="EMBL" id="VDMD01000014">
    <property type="protein sequence ID" value="TRM61974.1"/>
    <property type="molecule type" value="Genomic_DNA"/>
</dbReference>
<evidence type="ECO:0000256" key="1">
    <source>
        <dbReference type="SAM" id="MobiDB-lite"/>
    </source>
</evidence>
<sequence length="226" mass="23025">MSSDAVHANTSVAVSGDGSVGHHAPADVNMSPMSDLTELQSSDPPDVDAGAVQDNTTMDSEDDDDVQITLDHVPPPHVFLGALGQAVVPTASSTASVPITASAPPMAASNTTLVPTGAAMTAAAATAAPQSRFSFATMNAMPAEVGIAYGVVPGAELTIPLGFLAGATKLYAVSYGLFVGVFKEHDMHSMAISGVSAAGHFSSKDCGAVVRWFNARLRMNLVRIAD</sequence>
<dbReference type="AlphaFoldDB" id="A0A550CB21"/>
<protein>
    <submittedName>
        <fullName evidence="2">Uncharacterized protein</fullName>
    </submittedName>
</protein>
<organism evidence="2 3">
    <name type="scientific">Schizophyllum amplum</name>
    <dbReference type="NCBI Taxonomy" id="97359"/>
    <lineage>
        <taxon>Eukaryota</taxon>
        <taxon>Fungi</taxon>
        <taxon>Dikarya</taxon>
        <taxon>Basidiomycota</taxon>
        <taxon>Agaricomycotina</taxon>
        <taxon>Agaricomycetes</taxon>
        <taxon>Agaricomycetidae</taxon>
        <taxon>Agaricales</taxon>
        <taxon>Schizophyllaceae</taxon>
        <taxon>Schizophyllum</taxon>
    </lineage>
</organism>
<feature type="region of interest" description="Disordered" evidence="1">
    <location>
        <begin position="1"/>
        <end position="63"/>
    </location>
</feature>
<name>A0A550CB21_9AGAR</name>
<dbReference type="Proteomes" id="UP000320762">
    <property type="component" value="Unassembled WGS sequence"/>
</dbReference>
<gene>
    <name evidence="2" type="ORF">BD626DRAFT_570198</name>
</gene>
<reference evidence="2 3" key="1">
    <citation type="journal article" date="2019" name="New Phytol.">
        <title>Comparative genomics reveals unique wood-decay strategies and fruiting body development in the Schizophyllaceae.</title>
        <authorList>
            <person name="Almasi E."/>
            <person name="Sahu N."/>
            <person name="Krizsan K."/>
            <person name="Balint B."/>
            <person name="Kovacs G.M."/>
            <person name="Kiss B."/>
            <person name="Cseklye J."/>
            <person name="Drula E."/>
            <person name="Henrissat B."/>
            <person name="Nagy I."/>
            <person name="Chovatia M."/>
            <person name="Adam C."/>
            <person name="LaButti K."/>
            <person name="Lipzen A."/>
            <person name="Riley R."/>
            <person name="Grigoriev I.V."/>
            <person name="Nagy L.G."/>
        </authorList>
    </citation>
    <scope>NUCLEOTIDE SEQUENCE [LARGE SCALE GENOMIC DNA]</scope>
    <source>
        <strain evidence="2 3">NL-1724</strain>
    </source>
</reference>
<evidence type="ECO:0000313" key="3">
    <source>
        <dbReference type="Proteomes" id="UP000320762"/>
    </source>
</evidence>
<evidence type="ECO:0000313" key="2">
    <source>
        <dbReference type="EMBL" id="TRM61974.1"/>
    </source>
</evidence>
<keyword evidence="3" id="KW-1185">Reference proteome</keyword>
<proteinExistence type="predicted"/>
<feature type="compositionally biased region" description="Polar residues" evidence="1">
    <location>
        <begin position="31"/>
        <end position="43"/>
    </location>
</feature>
<feature type="compositionally biased region" description="Polar residues" evidence="1">
    <location>
        <begin position="1"/>
        <end position="13"/>
    </location>
</feature>